<dbReference type="GO" id="GO:0005524">
    <property type="term" value="F:ATP binding"/>
    <property type="evidence" value="ECO:0007669"/>
    <property type="project" value="InterPro"/>
</dbReference>
<feature type="compositionally biased region" description="Acidic residues" evidence="4">
    <location>
        <begin position="516"/>
        <end position="525"/>
    </location>
</feature>
<dbReference type="NCBIfam" id="TIGR00585">
    <property type="entry name" value="mutl"/>
    <property type="match status" value="1"/>
</dbReference>
<evidence type="ECO:0000256" key="4">
    <source>
        <dbReference type="SAM" id="MobiDB-lite"/>
    </source>
</evidence>
<evidence type="ECO:0000256" key="3">
    <source>
        <dbReference type="ARBA" id="ARBA00070941"/>
    </source>
</evidence>
<evidence type="ECO:0000259" key="5">
    <source>
        <dbReference type="SMART" id="SM00853"/>
    </source>
</evidence>
<dbReference type="InterPro" id="IPR014762">
    <property type="entry name" value="DNA_mismatch_repair_CS"/>
</dbReference>
<dbReference type="FunFam" id="3.30.1370.100:FF:000001">
    <property type="entry name" value="Mismatch repair endonuclease pms1, putative"/>
    <property type="match status" value="1"/>
</dbReference>
<reference evidence="7 8" key="1">
    <citation type="journal article" date="2011" name="Proc. Natl. Acad. Sci. U.S.A.">
        <title>Genome and transcriptome analyses of the mountain pine beetle-fungal symbiont Grosmannia clavigera, a lodgepole pine pathogen.</title>
        <authorList>
            <person name="DiGuistini S."/>
            <person name="Wang Y."/>
            <person name="Liao N.Y."/>
            <person name="Taylor G."/>
            <person name="Tanguay P."/>
            <person name="Feau N."/>
            <person name="Henrissat B."/>
            <person name="Chan S.K."/>
            <person name="Hesse-Orce U."/>
            <person name="Alamouti S.M."/>
            <person name="Tsui C.K.M."/>
            <person name="Docking R.T."/>
            <person name="Levasseur A."/>
            <person name="Haridas S."/>
            <person name="Robertson G."/>
            <person name="Birol I."/>
            <person name="Holt R.A."/>
            <person name="Marra M.A."/>
            <person name="Hamelin R.C."/>
            <person name="Hirst M."/>
            <person name="Jones S.J.M."/>
            <person name="Bohlmann J."/>
            <person name="Breuil C."/>
        </authorList>
    </citation>
    <scope>NUCLEOTIDE SEQUENCE [LARGE SCALE GENOMIC DNA]</scope>
    <source>
        <strain evidence="8">kw1407 / UAMH 11150</strain>
    </source>
</reference>
<comment type="similarity">
    <text evidence="1">Belongs to the DNA mismatch repair MutL/HexB family.</text>
</comment>
<dbReference type="STRING" id="655863.F0XFU8"/>
<dbReference type="GO" id="GO:0016887">
    <property type="term" value="F:ATP hydrolysis activity"/>
    <property type="evidence" value="ECO:0007669"/>
    <property type="project" value="InterPro"/>
</dbReference>
<feature type="region of interest" description="Disordered" evidence="4">
    <location>
        <begin position="454"/>
        <end position="494"/>
    </location>
</feature>
<dbReference type="InterPro" id="IPR042121">
    <property type="entry name" value="MutL_C_regsub"/>
</dbReference>
<dbReference type="InterPro" id="IPR014790">
    <property type="entry name" value="MutL_C"/>
</dbReference>
<feature type="domain" description="DNA mismatch repair protein S5" evidence="6">
    <location>
        <begin position="207"/>
        <end position="352"/>
    </location>
</feature>
<sequence length="917" mass="100951">MQQPIQSGQVIVNLCSVAKELVENSIDAGATSIEVRFKNQGLDSVEVQDNGYGISTQNYEGLALKHYTSKLSKYDDLDTLQTFGFRGEALSSLCALSHFSVVTCLAADVPKGTRLDFETSGRLKGTSVVAAQKGTTVTVEKLFFNLPVRRRELERNVKREWGKVVSLLNQYACIQTGVKFTVSQQPSKGKRVVLFSTKGNATTRDNLINIFGAKTMTSLIQLGLTMELELTRDARAKWTSPVADGGGGGGSIQEIRVEGYVSRPAHGQGRQTPDRQMFFVNGRPCKLPQFAQLFGEVYRTYNTSQAPFIFADIQLDTHLYDVNVSPDKQTILLHDQGKMLDNLRESLIELFEKQEITMPTSQLSSQKITAFRKPAASQASSPSSALAEKSDRAAVGEQETQPKAKLSRTTQSPSSPPRSGHASDDEEIVYQLGPRKRGPPSFARVTIGNTTVSTSVLSSSKRLKVGSSDGARRPMSTETQCKTRTRKALPSFGGTLTQMFSSLEEDMGAALEDEAGQMEGVEPDEMSQSGSDRQEKSSEAVPIGDDEDEQEGPEDGQDQEVDTRRAEGPETEEDRRSQLFLKSGGSKKRYETLRLVQTVRASEAAIEKMATSRQRWRLPGGSREEVEGAGAAGDNDGDDDRLDEGNATAAEEKLALTIAKSDFGQMRVVGQFNLGFILAVRRGGREEEEGRSRRLDDDELFIIDQHASDEKYNFERLRATTTLQSQRLVQPKRLSLTAVEEEVVFESRAVLAANGFVVDVVVDGSEPVGARCRLLTLPLSRETTFDLGDLEELIALLAEHPGAAYADNLDCLDLSLSLSSTPIPRPAKVRRMLAMRACRSSIMVGRALSHRQMAAVLAHMGHMDKPWNCPHGRPTMRHLGSLGRVWDGGRGWHEDDVVQARPRPDWPAFLKKRKGMR</sequence>
<proteinExistence type="inferred from homology"/>
<feature type="domain" description="MutL C-terminal dimerisation" evidence="5">
    <location>
        <begin position="668"/>
        <end position="848"/>
    </location>
</feature>
<dbReference type="InterPro" id="IPR014721">
    <property type="entry name" value="Ribsml_uS5_D2-typ_fold_subgr"/>
</dbReference>
<evidence type="ECO:0000313" key="8">
    <source>
        <dbReference type="Proteomes" id="UP000007796"/>
    </source>
</evidence>
<evidence type="ECO:0000259" key="6">
    <source>
        <dbReference type="SMART" id="SM01340"/>
    </source>
</evidence>
<dbReference type="AlphaFoldDB" id="F0XFU8"/>
<dbReference type="Gene3D" id="3.30.1540.20">
    <property type="entry name" value="MutL, C-terminal domain, dimerisation subdomain"/>
    <property type="match status" value="1"/>
</dbReference>
<evidence type="ECO:0000313" key="7">
    <source>
        <dbReference type="EMBL" id="EFX04708.1"/>
    </source>
</evidence>
<dbReference type="InterPro" id="IPR002099">
    <property type="entry name" value="MutL/Mlh/PMS"/>
</dbReference>
<dbReference type="InterPro" id="IPR020568">
    <property type="entry name" value="Ribosomal_Su5_D2-typ_SF"/>
</dbReference>
<dbReference type="PANTHER" id="PTHR10073">
    <property type="entry name" value="DNA MISMATCH REPAIR PROTEIN MLH, PMS, MUTL"/>
    <property type="match status" value="1"/>
</dbReference>
<dbReference type="Gene3D" id="3.30.565.10">
    <property type="entry name" value="Histidine kinase-like ATPase, C-terminal domain"/>
    <property type="match status" value="1"/>
</dbReference>
<dbReference type="Pfam" id="PF01119">
    <property type="entry name" value="DNA_mis_repair"/>
    <property type="match status" value="1"/>
</dbReference>
<name>F0XFU8_GROCL</name>
<feature type="compositionally biased region" description="Low complexity" evidence="4">
    <location>
        <begin position="454"/>
        <end position="468"/>
    </location>
</feature>
<dbReference type="GO" id="GO:0032389">
    <property type="term" value="C:MutLalpha complex"/>
    <property type="evidence" value="ECO:0007669"/>
    <property type="project" value="TreeGrafter"/>
</dbReference>
<feature type="compositionally biased region" description="Low complexity" evidence="4">
    <location>
        <begin position="375"/>
        <end position="387"/>
    </location>
</feature>
<feature type="compositionally biased region" description="Acidic residues" evidence="4">
    <location>
        <begin position="544"/>
        <end position="560"/>
    </location>
</feature>
<dbReference type="GO" id="GO:0030983">
    <property type="term" value="F:mismatched DNA binding"/>
    <property type="evidence" value="ECO:0007669"/>
    <property type="project" value="InterPro"/>
</dbReference>
<dbReference type="FunCoup" id="F0XFU8">
    <property type="interactions" value="651"/>
</dbReference>
<protein>
    <recommendedName>
        <fullName evidence="3">DNA mismatch repair protein PMS1</fullName>
    </recommendedName>
</protein>
<feature type="region of interest" description="Disordered" evidence="4">
    <location>
        <begin position="516"/>
        <end position="583"/>
    </location>
</feature>
<dbReference type="InterPro" id="IPR036890">
    <property type="entry name" value="HATPase_C_sf"/>
</dbReference>
<dbReference type="PANTHER" id="PTHR10073:SF52">
    <property type="entry name" value="MISMATCH REPAIR ENDONUCLEASE PMS2"/>
    <property type="match status" value="1"/>
</dbReference>
<dbReference type="HOGENOM" id="CLU_004131_0_2_1"/>
<feature type="compositionally biased region" description="Low complexity" evidence="4">
    <location>
        <begin position="407"/>
        <end position="419"/>
    </location>
</feature>
<evidence type="ECO:0000256" key="2">
    <source>
        <dbReference type="ARBA" id="ARBA00022763"/>
    </source>
</evidence>
<dbReference type="EMBL" id="GL629765">
    <property type="protein sequence ID" value="EFX04708.1"/>
    <property type="molecule type" value="Genomic_DNA"/>
</dbReference>
<dbReference type="InterPro" id="IPR037198">
    <property type="entry name" value="MutL_C_sf"/>
</dbReference>
<keyword evidence="8" id="KW-1185">Reference proteome</keyword>
<dbReference type="FunFam" id="3.30.565.10:FF:000014">
    <property type="entry name" value="Mismatch repair endonuclease pms1, putative"/>
    <property type="match status" value="1"/>
</dbReference>
<dbReference type="SUPFAM" id="SSF54211">
    <property type="entry name" value="Ribosomal protein S5 domain 2-like"/>
    <property type="match status" value="1"/>
</dbReference>
<dbReference type="InParanoid" id="F0XFU8"/>
<dbReference type="SMART" id="SM01340">
    <property type="entry name" value="DNA_mis_repair"/>
    <property type="match status" value="1"/>
</dbReference>
<evidence type="ECO:0000256" key="1">
    <source>
        <dbReference type="ARBA" id="ARBA00006082"/>
    </source>
</evidence>
<accession>F0XFU8</accession>
<dbReference type="CDD" id="cd03484">
    <property type="entry name" value="MutL_Trans_hPMS_2_like"/>
    <property type="match status" value="1"/>
</dbReference>
<dbReference type="GO" id="GO:0000710">
    <property type="term" value="P:meiotic mismatch repair"/>
    <property type="evidence" value="ECO:0007669"/>
    <property type="project" value="UniProtKB-ARBA"/>
</dbReference>
<dbReference type="RefSeq" id="XP_014174190.1">
    <property type="nucleotide sequence ID" value="XM_014318715.1"/>
</dbReference>
<keyword evidence="2" id="KW-0227">DNA damage</keyword>
<dbReference type="GO" id="GO:0140664">
    <property type="term" value="F:ATP-dependent DNA damage sensor activity"/>
    <property type="evidence" value="ECO:0007669"/>
    <property type="project" value="InterPro"/>
</dbReference>
<dbReference type="SMART" id="SM00853">
    <property type="entry name" value="MutL_C"/>
    <property type="match status" value="1"/>
</dbReference>
<dbReference type="SUPFAM" id="SSF118116">
    <property type="entry name" value="DNA mismatch repair protein MutL"/>
    <property type="match status" value="1"/>
</dbReference>
<dbReference type="Pfam" id="PF08676">
    <property type="entry name" value="MutL_C"/>
    <property type="match status" value="1"/>
</dbReference>
<dbReference type="InterPro" id="IPR042120">
    <property type="entry name" value="MutL_C_dimsub"/>
</dbReference>
<feature type="compositionally biased region" description="Basic and acidic residues" evidence="4">
    <location>
        <begin position="561"/>
        <end position="577"/>
    </location>
</feature>
<gene>
    <name evidence="7" type="ORF">CMQ_1636</name>
</gene>
<dbReference type="Pfam" id="PF13589">
    <property type="entry name" value="HATPase_c_3"/>
    <property type="match status" value="1"/>
</dbReference>
<dbReference type="eggNOG" id="KOG1978">
    <property type="taxonomic scope" value="Eukaryota"/>
</dbReference>
<dbReference type="Proteomes" id="UP000007796">
    <property type="component" value="Unassembled WGS sequence"/>
</dbReference>
<dbReference type="OrthoDB" id="10263226at2759"/>
<feature type="region of interest" description="Disordered" evidence="4">
    <location>
        <begin position="609"/>
        <end position="644"/>
    </location>
</feature>
<dbReference type="GeneID" id="25974536"/>
<dbReference type="InterPro" id="IPR013507">
    <property type="entry name" value="DNA_mismatch_S5_2-like"/>
</dbReference>
<dbReference type="PROSITE" id="PS00058">
    <property type="entry name" value="DNA_MISMATCH_REPAIR_1"/>
    <property type="match status" value="1"/>
</dbReference>
<organism evidence="8">
    <name type="scientific">Grosmannia clavigera (strain kw1407 / UAMH 11150)</name>
    <name type="common">Blue stain fungus</name>
    <name type="synonym">Graphiocladiella clavigera</name>
    <dbReference type="NCBI Taxonomy" id="655863"/>
    <lineage>
        <taxon>Eukaryota</taxon>
        <taxon>Fungi</taxon>
        <taxon>Dikarya</taxon>
        <taxon>Ascomycota</taxon>
        <taxon>Pezizomycotina</taxon>
        <taxon>Sordariomycetes</taxon>
        <taxon>Sordariomycetidae</taxon>
        <taxon>Ophiostomatales</taxon>
        <taxon>Ophiostomataceae</taxon>
        <taxon>Leptographium</taxon>
    </lineage>
</organism>
<dbReference type="SUPFAM" id="SSF55874">
    <property type="entry name" value="ATPase domain of HSP90 chaperone/DNA topoisomerase II/histidine kinase"/>
    <property type="match status" value="1"/>
</dbReference>
<dbReference type="Gene3D" id="3.30.230.10">
    <property type="match status" value="1"/>
</dbReference>
<dbReference type="Gene3D" id="3.30.1370.100">
    <property type="entry name" value="MutL, C-terminal domain, regulatory subdomain"/>
    <property type="match status" value="1"/>
</dbReference>
<dbReference type="InterPro" id="IPR038973">
    <property type="entry name" value="MutL/Mlh/Pms-like"/>
</dbReference>
<dbReference type="CDD" id="cd16926">
    <property type="entry name" value="HATPase_MutL-MLH-PMS-like"/>
    <property type="match status" value="1"/>
</dbReference>
<feature type="region of interest" description="Disordered" evidence="4">
    <location>
        <begin position="362"/>
        <end position="425"/>
    </location>
</feature>